<keyword evidence="2" id="KW-0539">Nucleus</keyword>
<organism evidence="5">
    <name type="scientific">Aceria tosichella</name>
    <name type="common">wheat curl mite</name>
    <dbReference type="NCBI Taxonomy" id="561515"/>
    <lineage>
        <taxon>Eukaryota</taxon>
        <taxon>Metazoa</taxon>
        <taxon>Ecdysozoa</taxon>
        <taxon>Arthropoda</taxon>
        <taxon>Chelicerata</taxon>
        <taxon>Arachnida</taxon>
        <taxon>Acari</taxon>
        <taxon>Acariformes</taxon>
        <taxon>Trombidiformes</taxon>
        <taxon>Prostigmata</taxon>
        <taxon>Eupodina</taxon>
        <taxon>Eriophyoidea</taxon>
        <taxon>Eriophyidae</taxon>
        <taxon>Eriophyinae</taxon>
        <taxon>Aceriini</taxon>
        <taxon>Aceria</taxon>
    </lineage>
</organism>
<dbReference type="PANTHER" id="PTHR10252">
    <property type="entry name" value="HISTONE-LIKE TRANSCRIPTION FACTOR CCAAT-RELATED"/>
    <property type="match status" value="1"/>
</dbReference>
<name>A0A6G1S9X0_9ACAR</name>
<dbReference type="SUPFAM" id="SSF47113">
    <property type="entry name" value="Histone-fold"/>
    <property type="match status" value="1"/>
</dbReference>
<protein>
    <submittedName>
        <fullName evidence="5">Chromatin accessibility complex protein 1</fullName>
    </submittedName>
</protein>
<feature type="compositionally biased region" description="Acidic residues" evidence="3">
    <location>
        <begin position="171"/>
        <end position="183"/>
    </location>
</feature>
<dbReference type="GO" id="GO:0046982">
    <property type="term" value="F:protein heterodimerization activity"/>
    <property type="evidence" value="ECO:0007669"/>
    <property type="project" value="InterPro"/>
</dbReference>
<evidence type="ECO:0000313" key="5">
    <source>
        <dbReference type="EMBL" id="MDE47295.1"/>
    </source>
</evidence>
<dbReference type="Gene3D" id="1.10.20.10">
    <property type="entry name" value="Histone, subunit A"/>
    <property type="match status" value="1"/>
</dbReference>
<accession>A0A6G1S9X0</accession>
<dbReference type="Pfam" id="PF00808">
    <property type="entry name" value="CBFD_NFYB_HMF"/>
    <property type="match status" value="1"/>
</dbReference>
<evidence type="ECO:0000259" key="4">
    <source>
        <dbReference type="Pfam" id="PF00808"/>
    </source>
</evidence>
<comment type="subcellular location">
    <subcellularLocation>
        <location evidence="1">Nucleus</location>
    </subcellularLocation>
</comment>
<reference evidence="5" key="1">
    <citation type="submission" date="2018-10" db="EMBL/GenBank/DDBJ databases">
        <title>Transcriptome assembly of Aceria tosichella (Wheat curl mite) Type 2.</title>
        <authorList>
            <person name="Scully E.D."/>
            <person name="Geib S.M."/>
            <person name="Palmer N.A."/>
            <person name="Gupta A.K."/>
            <person name="Sarath G."/>
            <person name="Tatineni S."/>
        </authorList>
    </citation>
    <scope>NUCLEOTIDE SEQUENCE</scope>
    <source>
        <strain evidence="5">LincolnNE</strain>
    </source>
</reference>
<dbReference type="AlphaFoldDB" id="A0A6G1S9X0"/>
<dbReference type="PANTHER" id="PTHR10252:SF54">
    <property type="entry name" value="CHROMATIN ACCESSIBILITY COMPLEX PROTEIN 1"/>
    <property type="match status" value="1"/>
</dbReference>
<evidence type="ECO:0000256" key="2">
    <source>
        <dbReference type="ARBA" id="ARBA00023242"/>
    </source>
</evidence>
<feature type="domain" description="Transcription factor CBF/NF-Y/archaeal histone" evidence="4">
    <location>
        <begin position="10"/>
        <end position="57"/>
    </location>
</feature>
<feature type="region of interest" description="Disordered" evidence="3">
    <location>
        <begin position="98"/>
        <end position="183"/>
    </location>
</feature>
<dbReference type="GO" id="GO:0005634">
    <property type="term" value="C:nucleus"/>
    <property type="evidence" value="ECO:0007669"/>
    <property type="project" value="UniProtKB-SubCell"/>
</dbReference>
<evidence type="ECO:0000256" key="1">
    <source>
        <dbReference type="ARBA" id="ARBA00004123"/>
    </source>
</evidence>
<dbReference type="EMBL" id="GGYP01002524">
    <property type="protein sequence ID" value="MDE47295.1"/>
    <property type="molecule type" value="Transcribed_RNA"/>
</dbReference>
<dbReference type="InterPro" id="IPR003958">
    <property type="entry name" value="CBFA_NFYB_domain"/>
</dbReference>
<gene>
    <name evidence="5" type="primary">CHRAC1</name>
    <name evidence="5" type="ORF">g.12644</name>
</gene>
<dbReference type="InterPro" id="IPR050568">
    <property type="entry name" value="Transcr_DNA_Rep_Reg"/>
</dbReference>
<dbReference type="InterPro" id="IPR009072">
    <property type="entry name" value="Histone-fold"/>
</dbReference>
<proteinExistence type="predicted"/>
<sequence>MSKKKATSISLPMSRTMKIMTSAVGVESVNQDAVAIATKATEIFLTDFARRAYELSDSNILDYDDITRLVHSDPRYDFIVDTTPKRIKFSEALKLIEQSKEGEPNLDEPENQPEQISTTTPKAKAKTKTKTTNHDANEKEEEDDHEQEEGEEEEEGEDHDGDNENQNGIEDANENENDLEGYN</sequence>
<evidence type="ECO:0000256" key="3">
    <source>
        <dbReference type="SAM" id="MobiDB-lite"/>
    </source>
</evidence>
<feature type="compositionally biased region" description="Acidic residues" evidence="3">
    <location>
        <begin position="138"/>
        <end position="163"/>
    </location>
</feature>